<evidence type="ECO:0000256" key="1">
    <source>
        <dbReference type="SAM" id="SignalP"/>
    </source>
</evidence>
<protein>
    <submittedName>
        <fullName evidence="2">Putative secreted protein</fullName>
    </submittedName>
</protein>
<sequence>MAKLILFVAICLQSQEGSWYAKYITPLLLTEVPTACVWCFSFSCGCDHCPIVQPYKTPRGFSCLFGVCVVCHIAKKVTLLQMCIWQFV</sequence>
<keyword evidence="1" id="KW-0732">Signal</keyword>
<accession>A0A2M4D398</accession>
<dbReference type="EMBL" id="GGFL01007849">
    <property type="protein sequence ID" value="MBW72027.1"/>
    <property type="molecule type" value="Transcribed_RNA"/>
</dbReference>
<dbReference type="AlphaFoldDB" id="A0A2M4D398"/>
<name>A0A2M4D398_ANODA</name>
<evidence type="ECO:0000313" key="2">
    <source>
        <dbReference type="EMBL" id="MBW72027.1"/>
    </source>
</evidence>
<feature type="chain" id="PRO_5014992801" evidence="1">
    <location>
        <begin position="22"/>
        <end position="88"/>
    </location>
</feature>
<proteinExistence type="predicted"/>
<feature type="signal peptide" evidence="1">
    <location>
        <begin position="1"/>
        <end position="21"/>
    </location>
</feature>
<reference evidence="2" key="1">
    <citation type="submission" date="2018-01" db="EMBL/GenBank/DDBJ databases">
        <title>An insight into the sialome of Amazonian anophelines.</title>
        <authorList>
            <person name="Ribeiro J.M."/>
            <person name="Scarpassa V."/>
            <person name="Calvo E."/>
        </authorList>
    </citation>
    <scope>NUCLEOTIDE SEQUENCE</scope>
</reference>
<organism evidence="2">
    <name type="scientific">Anopheles darlingi</name>
    <name type="common">Mosquito</name>
    <dbReference type="NCBI Taxonomy" id="43151"/>
    <lineage>
        <taxon>Eukaryota</taxon>
        <taxon>Metazoa</taxon>
        <taxon>Ecdysozoa</taxon>
        <taxon>Arthropoda</taxon>
        <taxon>Hexapoda</taxon>
        <taxon>Insecta</taxon>
        <taxon>Pterygota</taxon>
        <taxon>Neoptera</taxon>
        <taxon>Endopterygota</taxon>
        <taxon>Diptera</taxon>
        <taxon>Nematocera</taxon>
        <taxon>Culicoidea</taxon>
        <taxon>Culicidae</taxon>
        <taxon>Anophelinae</taxon>
        <taxon>Anopheles</taxon>
    </lineage>
</organism>